<dbReference type="STRING" id="53463.SAMN05444389_10251"/>
<dbReference type="Proteomes" id="UP000184444">
    <property type="component" value="Unassembled WGS sequence"/>
</dbReference>
<keyword evidence="3" id="KW-1185">Reference proteome</keyword>
<keyword evidence="1" id="KW-0812">Transmembrane</keyword>
<gene>
    <name evidence="2" type="ORF">SAMN05444389_10251</name>
</gene>
<name>A0A1M7EDZ0_9RHOB</name>
<accession>A0A1M7EDZ0</accession>
<feature type="transmembrane region" description="Helical" evidence="1">
    <location>
        <begin position="34"/>
        <end position="54"/>
    </location>
</feature>
<dbReference type="RefSeq" id="WP_073062288.1">
    <property type="nucleotide sequence ID" value="NZ_FRCK01000002.1"/>
</dbReference>
<evidence type="ECO:0000313" key="2">
    <source>
        <dbReference type="EMBL" id="SHL89992.1"/>
    </source>
</evidence>
<reference evidence="3" key="1">
    <citation type="submission" date="2016-11" db="EMBL/GenBank/DDBJ databases">
        <authorList>
            <person name="Varghese N."/>
            <person name="Submissions S."/>
        </authorList>
    </citation>
    <scope>NUCLEOTIDE SEQUENCE [LARGE SCALE GENOMIC DNA]</scope>
    <source>
        <strain evidence="3">DSM 6637</strain>
    </source>
</reference>
<sequence>MPRLFLLLLSVSMATLAGVGVIVALVMGYYHWQPIALSAAIGAAISLPVSWYAAGRIQDMDPLDGPE</sequence>
<evidence type="ECO:0000313" key="3">
    <source>
        <dbReference type="Proteomes" id="UP000184444"/>
    </source>
</evidence>
<organism evidence="2 3">
    <name type="scientific">Paracoccus solventivorans</name>
    <dbReference type="NCBI Taxonomy" id="53463"/>
    <lineage>
        <taxon>Bacteria</taxon>
        <taxon>Pseudomonadati</taxon>
        <taxon>Pseudomonadota</taxon>
        <taxon>Alphaproteobacteria</taxon>
        <taxon>Rhodobacterales</taxon>
        <taxon>Paracoccaceae</taxon>
        <taxon>Paracoccus</taxon>
    </lineage>
</organism>
<dbReference type="AlphaFoldDB" id="A0A1M7EDZ0"/>
<proteinExistence type="predicted"/>
<evidence type="ECO:0000256" key="1">
    <source>
        <dbReference type="SAM" id="Phobius"/>
    </source>
</evidence>
<dbReference type="EMBL" id="FRCK01000002">
    <property type="protein sequence ID" value="SHL89992.1"/>
    <property type="molecule type" value="Genomic_DNA"/>
</dbReference>
<keyword evidence="1" id="KW-1133">Transmembrane helix</keyword>
<protein>
    <submittedName>
        <fullName evidence="2">Uncharacterized protein</fullName>
    </submittedName>
</protein>
<dbReference type="OrthoDB" id="7510999at2"/>
<keyword evidence="1" id="KW-0472">Membrane</keyword>